<dbReference type="Pfam" id="PF01259">
    <property type="entry name" value="SAICAR_synt"/>
    <property type="match status" value="1"/>
</dbReference>
<dbReference type="Proteomes" id="UP000325458">
    <property type="component" value="Chromosome"/>
</dbReference>
<keyword evidence="2" id="KW-0547">Nucleotide-binding</keyword>
<evidence type="ECO:0000313" key="7">
    <source>
        <dbReference type="EMBL" id="OSY38837.1"/>
    </source>
</evidence>
<evidence type="ECO:0000256" key="3">
    <source>
        <dbReference type="ARBA" id="ARBA00022755"/>
    </source>
</evidence>
<dbReference type="EMBL" id="CP023691">
    <property type="protein sequence ID" value="QEV52589.1"/>
    <property type="molecule type" value="Genomic_DNA"/>
</dbReference>
<organism evidence="8 10">
    <name type="scientific">Streptomyces platensis</name>
    <dbReference type="NCBI Taxonomy" id="58346"/>
    <lineage>
        <taxon>Bacteria</taxon>
        <taxon>Bacillati</taxon>
        <taxon>Actinomycetota</taxon>
        <taxon>Actinomycetes</taxon>
        <taxon>Kitasatosporales</taxon>
        <taxon>Streptomycetaceae</taxon>
        <taxon>Streptomyces</taxon>
    </lineage>
</organism>
<comment type="catalytic activity">
    <reaction evidence="5">
        <text>5-amino-1-(5-phospho-D-ribosyl)imidazole-4-carboxylate + L-aspartate + ATP = (2S)-2-[5-amino-1-(5-phospho-beta-D-ribosyl)imidazole-4-carboxamido]succinate + ADP + phosphate + 2 H(+)</text>
        <dbReference type="Rhea" id="RHEA:22628"/>
        <dbReference type="ChEBI" id="CHEBI:15378"/>
        <dbReference type="ChEBI" id="CHEBI:29991"/>
        <dbReference type="ChEBI" id="CHEBI:30616"/>
        <dbReference type="ChEBI" id="CHEBI:43474"/>
        <dbReference type="ChEBI" id="CHEBI:58443"/>
        <dbReference type="ChEBI" id="CHEBI:77657"/>
        <dbReference type="ChEBI" id="CHEBI:456216"/>
        <dbReference type="EC" id="6.3.2.6"/>
    </reaction>
</comment>
<keyword evidence="3" id="KW-0658">Purine biosynthesis</keyword>
<name>A0AAE6NGL3_STRPT</name>
<sequence>MSTHKVKPDIEGRSKKLWRNSDGTCDIELIASLHSYTYGQNGIIPETAKLRLDFYESAAWRLAGMGVRTAFRERLGDISYRADYVPAPPYEVIVKNIATGSTVRKYPGLFAEGHRFSPPVVKFDYRTDPEDQPIGEDYLRADGWDVEAFRQCALECNEGLRSWLAPLDLWDFCLIMGIGAEGVPVINSEISPDCMRLRDEAGRPLDKDLFRQGAEPAVIIDAWTDLVHRVRG</sequence>
<protein>
    <submittedName>
        <fullName evidence="7">Phosphoribosylaminoimidazole-succinocarboxamide synthase</fullName>
        <ecNumber evidence="7">6.3.2.6</ecNumber>
    </submittedName>
    <submittedName>
        <fullName evidence="8">SAICAR synthetase</fullName>
    </submittedName>
</protein>
<dbReference type="Gene3D" id="3.30.470.20">
    <property type="entry name" value="ATP-grasp fold, B domain"/>
    <property type="match status" value="1"/>
</dbReference>
<keyword evidence="9" id="KW-1185">Reference proteome</keyword>
<dbReference type="GO" id="GO:0005524">
    <property type="term" value="F:ATP binding"/>
    <property type="evidence" value="ECO:0007669"/>
    <property type="project" value="UniProtKB-KW"/>
</dbReference>
<evidence type="ECO:0000313" key="10">
    <source>
        <dbReference type="Proteomes" id="UP000325458"/>
    </source>
</evidence>
<dbReference type="RefSeq" id="WP_085927474.1">
    <property type="nucleotide sequence ID" value="NZ_BAABSS010000050.1"/>
</dbReference>
<dbReference type="EMBL" id="MIGA01000055">
    <property type="protein sequence ID" value="OSY38837.1"/>
    <property type="molecule type" value="Genomic_DNA"/>
</dbReference>
<keyword evidence="1 7" id="KW-0436">Ligase</keyword>
<evidence type="ECO:0000256" key="2">
    <source>
        <dbReference type="ARBA" id="ARBA00022741"/>
    </source>
</evidence>
<evidence type="ECO:0000313" key="9">
    <source>
        <dbReference type="Proteomes" id="UP000194225"/>
    </source>
</evidence>
<dbReference type="EC" id="6.3.2.6" evidence="7"/>
<evidence type="ECO:0000256" key="4">
    <source>
        <dbReference type="ARBA" id="ARBA00022840"/>
    </source>
</evidence>
<accession>A0AAE6NGL3</accession>
<dbReference type="GeneID" id="90924371"/>
<proteinExistence type="predicted"/>
<dbReference type="AlphaFoldDB" id="A0AAE6NGL3"/>
<keyword evidence="4" id="KW-0067">ATP-binding</keyword>
<dbReference type="InterPro" id="IPR028923">
    <property type="entry name" value="SAICAR_synt/ADE2_N"/>
</dbReference>
<dbReference type="GO" id="GO:0004639">
    <property type="term" value="F:phosphoribosylaminoimidazolesuccinocarboxamide synthase activity"/>
    <property type="evidence" value="ECO:0007669"/>
    <property type="project" value="UniProtKB-EC"/>
</dbReference>
<dbReference type="KEGG" id="spla:CP981_13805"/>
<dbReference type="Gene3D" id="3.30.200.20">
    <property type="entry name" value="Phosphorylase Kinase, domain 1"/>
    <property type="match status" value="1"/>
</dbReference>
<evidence type="ECO:0000256" key="1">
    <source>
        <dbReference type="ARBA" id="ARBA00022598"/>
    </source>
</evidence>
<evidence type="ECO:0000259" key="6">
    <source>
        <dbReference type="Pfam" id="PF01259"/>
    </source>
</evidence>
<evidence type="ECO:0000256" key="5">
    <source>
        <dbReference type="ARBA" id="ARBA00048475"/>
    </source>
</evidence>
<reference evidence="7 9" key="1">
    <citation type="submission" date="2016-09" db="EMBL/GenBank/DDBJ databases">
        <title>Streptomyces platensis DSM40041, a candidate organism with high potential of specific P450 cytochromes.</title>
        <authorList>
            <person name="Grumaz C."/>
            <person name="Vainshtein Y."/>
            <person name="Kirstahler P."/>
            <person name="Sohn K."/>
        </authorList>
    </citation>
    <scope>NUCLEOTIDE SEQUENCE [LARGE SCALE GENOMIC DNA]</scope>
    <source>
        <strain evidence="7 9">DSM 40041</strain>
    </source>
</reference>
<feature type="domain" description="SAICAR synthetase/ADE2 N-terminal" evidence="6">
    <location>
        <begin position="11"/>
        <end position="215"/>
    </location>
</feature>
<evidence type="ECO:0000313" key="8">
    <source>
        <dbReference type="EMBL" id="QEV52589.1"/>
    </source>
</evidence>
<dbReference type="Proteomes" id="UP000194225">
    <property type="component" value="Unassembled WGS sequence"/>
</dbReference>
<gene>
    <name evidence="7" type="primary">purC_1</name>
    <name evidence="7" type="ORF">BG653_05943</name>
    <name evidence="8" type="ORF">CP981_13805</name>
</gene>
<reference evidence="8 10" key="2">
    <citation type="submission" date="2017-09" db="EMBL/GenBank/DDBJ databases">
        <authorList>
            <person name="Lee N."/>
            <person name="Cho B.-K."/>
        </authorList>
    </citation>
    <scope>NUCLEOTIDE SEQUENCE [LARGE SCALE GENOMIC DNA]</scope>
    <source>
        <strain evidence="8 10">ATCC 23948</strain>
    </source>
</reference>
<dbReference type="SUPFAM" id="SSF56104">
    <property type="entry name" value="SAICAR synthase-like"/>
    <property type="match status" value="1"/>
</dbReference>
<dbReference type="GO" id="GO:0006164">
    <property type="term" value="P:purine nucleotide biosynthetic process"/>
    <property type="evidence" value="ECO:0007669"/>
    <property type="project" value="UniProtKB-KW"/>
</dbReference>